<sequence>MIKTPKKTPINSFIYLKPIEKKIEKIARVPVTNEQIKASQKTPSIKEALQPSIKNVVQQKTLTKSLSPLKEAITTPLASQERALVKNATKLQTLSRLKDKINQQIINQAMQNFAKPNTGSLMHGTPSYVPHSFVEDTEKKVIASTPSQVGNGFSITKGDNGTCTLTEDLSLIGLQGKTTSRFGCGLSKDEQNFKSHMKNVLKKLGK</sequence>
<dbReference type="RefSeq" id="WP_146795862.1">
    <property type="nucleotide sequence ID" value="NZ_VOLP01000001.1"/>
</dbReference>
<name>A0A5C6QEA6_9GAMM</name>
<organism evidence="2 4">
    <name type="scientific">Colwellia hornerae</name>
    <dbReference type="NCBI Taxonomy" id="89402"/>
    <lineage>
        <taxon>Bacteria</taxon>
        <taxon>Pseudomonadati</taxon>
        <taxon>Pseudomonadota</taxon>
        <taxon>Gammaproteobacteria</taxon>
        <taxon>Alteromonadales</taxon>
        <taxon>Colwelliaceae</taxon>
        <taxon>Colwellia</taxon>
    </lineage>
</organism>
<dbReference type="EMBL" id="VOLR01000001">
    <property type="protein sequence ID" value="TWX62767.1"/>
    <property type="molecule type" value="Genomic_DNA"/>
</dbReference>
<dbReference type="EMBL" id="VOLQ01000015">
    <property type="protein sequence ID" value="TWX67081.1"/>
    <property type="molecule type" value="Genomic_DNA"/>
</dbReference>
<proteinExistence type="predicted"/>
<protein>
    <submittedName>
        <fullName evidence="2">Uncharacterized protein</fullName>
    </submittedName>
</protein>
<evidence type="ECO:0000313" key="2">
    <source>
        <dbReference type="EMBL" id="TWX67081.1"/>
    </source>
</evidence>
<accession>A0A5C6QEA6</accession>
<dbReference type="OrthoDB" id="6224589at2"/>
<reference evidence="2 4" key="1">
    <citation type="submission" date="2019-07" db="EMBL/GenBank/DDBJ databases">
        <title>Genomes of sea-ice associated Colwellia species.</title>
        <authorList>
            <person name="Bowman J.P."/>
        </authorList>
    </citation>
    <scope>NUCLEOTIDE SEQUENCE [LARGE SCALE GENOMIC DNA]</scope>
    <source>
        <strain evidence="1 3">ACAM 607</strain>
        <strain evidence="2 4">IC036</strain>
    </source>
</reference>
<dbReference type="Proteomes" id="UP000321917">
    <property type="component" value="Unassembled WGS sequence"/>
</dbReference>
<keyword evidence="3" id="KW-1185">Reference proteome</keyword>
<evidence type="ECO:0000313" key="1">
    <source>
        <dbReference type="EMBL" id="TWX62767.1"/>
    </source>
</evidence>
<dbReference type="AlphaFoldDB" id="A0A5C6QEA6"/>
<evidence type="ECO:0000313" key="4">
    <source>
        <dbReference type="Proteomes" id="UP000321917"/>
    </source>
</evidence>
<gene>
    <name evidence="1" type="ORF">ESZ26_00145</name>
    <name evidence="2" type="ORF">ESZ27_09385</name>
</gene>
<dbReference type="Proteomes" id="UP000321525">
    <property type="component" value="Unassembled WGS sequence"/>
</dbReference>
<evidence type="ECO:0000313" key="3">
    <source>
        <dbReference type="Proteomes" id="UP000321525"/>
    </source>
</evidence>
<comment type="caution">
    <text evidence="2">The sequence shown here is derived from an EMBL/GenBank/DDBJ whole genome shotgun (WGS) entry which is preliminary data.</text>
</comment>